<dbReference type="InterPro" id="IPR012337">
    <property type="entry name" value="RNaseH-like_sf"/>
</dbReference>
<evidence type="ECO:0000256" key="4">
    <source>
        <dbReference type="ARBA" id="ARBA00022552"/>
    </source>
</evidence>
<dbReference type="PANTHER" id="PTHR12801:SF45">
    <property type="entry name" value="RNA EXONUCLEASE 4"/>
    <property type="match status" value="1"/>
</dbReference>
<evidence type="ECO:0000313" key="12">
    <source>
        <dbReference type="EMBL" id="KAL0951296.1"/>
    </source>
</evidence>
<dbReference type="SUPFAM" id="SSF53098">
    <property type="entry name" value="Ribonuclease H-like"/>
    <property type="match status" value="1"/>
</dbReference>
<accession>A0ABR3J7D9</accession>
<dbReference type="InterPro" id="IPR036397">
    <property type="entry name" value="RNaseH_sf"/>
</dbReference>
<comment type="similarity">
    <text evidence="2">Belongs to the REXO4 family.</text>
</comment>
<dbReference type="InterPro" id="IPR013520">
    <property type="entry name" value="Ribonucl_H"/>
</dbReference>
<reference evidence="13" key="1">
    <citation type="submission" date="2024-06" db="EMBL/GenBank/DDBJ databases">
        <title>Multi-omics analyses provide insights into the biosynthesis of the anticancer antibiotic pleurotin in Hohenbuehelia grisea.</title>
        <authorList>
            <person name="Weaver J.A."/>
            <person name="Alberti F."/>
        </authorList>
    </citation>
    <scope>NUCLEOTIDE SEQUENCE [LARGE SCALE GENOMIC DNA]</scope>
    <source>
        <strain evidence="13">T-177</strain>
    </source>
</reference>
<dbReference type="PANTHER" id="PTHR12801">
    <property type="entry name" value="RNA EXONUCLEASE REXO1 / RECO3 FAMILY MEMBER-RELATED"/>
    <property type="match status" value="1"/>
</dbReference>
<keyword evidence="6" id="KW-0378">Hydrolase</keyword>
<dbReference type="CDD" id="cd06144">
    <property type="entry name" value="REX4_like"/>
    <property type="match status" value="1"/>
</dbReference>
<proteinExistence type="inferred from homology"/>
<dbReference type="InterPro" id="IPR047021">
    <property type="entry name" value="REXO1/3/4-like"/>
</dbReference>
<comment type="function">
    <text evidence="9">Exoribonuclease involved in ribosome biosynthesis. Involved in the processing of ITS1, the internal transcribed spacer localized between the 18S and 5.8S rRNAs.</text>
</comment>
<name>A0ABR3J7D9_9AGAR</name>
<evidence type="ECO:0000256" key="10">
    <source>
        <dbReference type="SAM" id="SignalP"/>
    </source>
</evidence>
<protein>
    <recommendedName>
        <fullName evidence="3">RNA exonuclease 4</fullName>
    </recommendedName>
</protein>
<dbReference type="SMART" id="SM00479">
    <property type="entry name" value="EXOIII"/>
    <property type="match status" value="1"/>
</dbReference>
<evidence type="ECO:0000313" key="13">
    <source>
        <dbReference type="Proteomes" id="UP001556367"/>
    </source>
</evidence>
<sequence>MDRFTPTFWDNSAPLLNHLIVLFLPSFLTPLSSMAAKYPTPPPDQFLAISCTNVGVGPGGTTSMLARVSIVDYWGKTLLDTYVAPTMQVTDYRTQVTGIEEKHLSSSKAAPFSTVQNLISKLIKGKVIVGHSIWNDLSVLGIPHNAVATRDVALYVPFRNALRSQQVIGLQTLCWHLMCRRCQDGQQNPIENARAALDLYRSNSKEWEASVSKGNWPCTLPPSTFSRCYL</sequence>
<organism evidence="12 13">
    <name type="scientific">Hohenbuehelia grisea</name>
    <dbReference type="NCBI Taxonomy" id="104357"/>
    <lineage>
        <taxon>Eukaryota</taxon>
        <taxon>Fungi</taxon>
        <taxon>Dikarya</taxon>
        <taxon>Basidiomycota</taxon>
        <taxon>Agaricomycotina</taxon>
        <taxon>Agaricomycetes</taxon>
        <taxon>Agaricomycetidae</taxon>
        <taxon>Agaricales</taxon>
        <taxon>Pleurotineae</taxon>
        <taxon>Pleurotaceae</taxon>
        <taxon>Hohenbuehelia</taxon>
    </lineage>
</organism>
<keyword evidence="13" id="KW-1185">Reference proteome</keyword>
<keyword evidence="10" id="KW-0732">Signal</keyword>
<comment type="subcellular location">
    <subcellularLocation>
        <location evidence="1">Nucleus</location>
    </subcellularLocation>
</comment>
<keyword evidence="7" id="KW-0269">Exonuclease</keyword>
<dbReference type="Gene3D" id="3.30.420.10">
    <property type="entry name" value="Ribonuclease H-like superfamily/Ribonuclease H"/>
    <property type="match status" value="1"/>
</dbReference>
<feature type="domain" description="Exonuclease" evidence="11">
    <location>
        <begin position="45"/>
        <end position="209"/>
    </location>
</feature>
<evidence type="ECO:0000256" key="3">
    <source>
        <dbReference type="ARBA" id="ARBA00016937"/>
    </source>
</evidence>
<evidence type="ECO:0000256" key="8">
    <source>
        <dbReference type="ARBA" id="ARBA00023242"/>
    </source>
</evidence>
<evidence type="ECO:0000256" key="1">
    <source>
        <dbReference type="ARBA" id="ARBA00004123"/>
    </source>
</evidence>
<feature type="signal peptide" evidence="10">
    <location>
        <begin position="1"/>
        <end position="35"/>
    </location>
</feature>
<evidence type="ECO:0000256" key="2">
    <source>
        <dbReference type="ARBA" id="ARBA00010489"/>
    </source>
</evidence>
<keyword evidence="8" id="KW-0539">Nucleus</keyword>
<dbReference type="EMBL" id="JASNQZ010000011">
    <property type="protein sequence ID" value="KAL0951296.1"/>
    <property type="molecule type" value="Genomic_DNA"/>
</dbReference>
<dbReference type="InterPro" id="IPR037431">
    <property type="entry name" value="REX4_DEDDh_dom"/>
</dbReference>
<evidence type="ECO:0000256" key="9">
    <source>
        <dbReference type="ARBA" id="ARBA00025599"/>
    </source>
</evidence>
<comment type="caution">
    <text evidence="12">The sequence shown here is derived from an EMBL/GenBank/DDBJ whole genome shotgun (WGS) entry which is preliminary data.</text>
</comment>
<dbReference type="Proteomes" id="UP001556367">
    <property type="component" value="Unassembled WGS sequence"/>
</dbReference>
<evidence type="ECO:0000256" key="7">
    <source>
        <dbReference type="ARBA" id="ARBA00022839"/>
    </source>
</evidence>
<keyword evidence="4" id="KW-0698">rRNA processing</keyword>
<gene>
    <name evidence="12" type="ORF">HGRIS_008006</name>
</gene>
<keyword evidence="5" id="KW-0540">Nuclease</keyword>
<evidence type="ECO:0000259" key="11">
    <source>
        <dbReference type="SMART" id="SM00479"/>
    </source>
</evidence>
<feature type="chain" id="PRO_5045044801" description="RNA exonuclease 4" evidence="10">
    <location>
        <begin position="36"/>
        <end position="230"/>
    </location>
</feature>
<evidence type="ECO:0000256" key="5">
    <source>
        <dbReference type="ARBA" id="ARBA00022722"/>
    </source>
</evidence>
<evidence type="ECO:0000256" key="6">
    <source>
        <dbReference type="ARBA" id="ARBA00022801"/>
    </source>
</evidence>